<evidence type="ECO:0000256" key="3">
    <source>
        <dbReference type="ARBA" id="ARBA00022692"/>
    </source>
</evidence>
<reference evidence="7 8" key="1">
    <citation type="submission" date="2024-10" db="EMBL/GenBank/DDBJ databases">
        <title>The Natural Products Discovery Center: Release of the First 8490 Sequenced Strains for Exploring Actinobacteria Biosynthetic Diversity.</title>
        <authorList>
            <person name="Kalkreuter E."/>
            <person name="Kautsar S.A."/>
            <person name="Yang D."/>
            <person name="Bader C.D."/>
            <person name="Teijaro C.N."/>
            <person name="Fluegel L."/>
            <person name="Davis C.M."/>
            <person name="Simpson J.R."/>
            <person name="Lauterbach L."/>
            <person name="Steele A.D."/>
            <person name="Gui C."/>
            <person name="Meng S."/>
            <person name="Li G."/>
            <person name="Viehrig K."/>
            <person name="Ye F."/>
            <person name="Su P."/>
            <person name="Kiefer A.F."/>
            <person name="Nichols A."/>
            <person name="Cepeda A.J."/>
            <person name="Yan W."/>
            <person name="Fan B."/>
            <person name="Jiang Y."/>
            <person name="Adhikari A."/>
            <person name="Zheng C.-J."/>
            <person name="Schuster L."/>
            <person name="Cowan T.M."/>
            <person name="Smanski M.J."/>
            <person name="Chevrette M.G."/>
            <person name="De Carvalho L.P.S."/>
            <person name="Shen B."/>
        </authorList>
    </citation>
    <scope>NUCLEOTIDE SEQUENCE [LARGE SCALE GENOMIC DNA]</scope>
    <source>
        <strain evidence="7 8">NPDC077409</strain>
    </source>
</reference>
<keyword evidence="3 6" id="KW-0812">Transmembrane</keyword>
<comment type="caution">
    <text evidence="7">The sequence shown here is derived from an EMBL/GenBank/DDBJ whole genome shotgun (WGS) entry which is preliminary data.</text>
</comment>
<protein>
    <submittedName>
        <fullName evidence="7">Branched-chain amino acid ABC transporter permease</fullName>
    </submittedName>
</protein>
<evidence type="ECO:0000256" key="4">
    <source>
        <dbReference type="ARBA" id="ARBA00022989"/>
    </source>
</evidence>
<dbReference type="InterPro" id="IPR001851">
    <property type="entry name" value="ABC_transp_permease"/>
</dbReference>
<feature type="transmembrane region" description="Helical" evidence="6">
    <location>
        <begin position="51"/>
        <end position="72"/>
    </location>
</feature>
<feature type="transmembrane region" description="Helical" evidence="6">
    <location>
        <begin position="79"/>
        <end position="96"/>
    </location>
</feature>
<dbReference type="Proteomes" id="UP001614338">
    <property type="component" value="Unassembled WGS sequence"/>
</dbReference>
<evidence type="ECO:0000256" key="6">
    <source>
        <dbReference type="SAM" id="Phobius"/>
    </source>
</evidence>
<keyword evidence="5 6" id="KW-0472">Membrane</keyword>
<feature type="transmembrane region" description="Helical" evidence="6">
    <location>
        <begin position="29"/>
        <end position="45"/>
    </location>
</feature>
<dbReference type="CDD" id="cd06581">
    <property type="entry name" value="TM_PBP1_LivM_like"/>
    <property type="match status" value="1"/>
</dbReference>
<dbReference type="InterPro" id="IPR043428">
    <property type="entry name" value="LivM-like"/>
</dbReference>
<comment type="subcellular location">
    <subcellularLocation>
        <location evidence="1">Cell inner membrane</location>
        <topology evidence="1">Multi-pass membrane protein</topology>
    </subcellularLocation>
</comment>
<dbReference type="PANTHER" id="PTHR30482:SF17">
    <property type="entry name" value="ABC TRANSPORTER ATP-BINDING PROTEIN"/>
    <property type="match status" value="1"/>
</dbReference>
<dbReference type="PANTHER" id="PTHR30482">
    <property type="entry name" value="HIGH-AFFINITY BRANCHED-CHAIN AMINO ACID TRANSPORT SYSTEM PERMEASE"/>
    <property type="match status" value="1"/>
</dbReference>
<evidence type="ECO:0000313" key="8">
    <source>
        <dbReference type="Proteomes" id="UP001614338"/>
    </source>
</evidence>
<evidence type="ECO:0000256" key="2">
    <source>
        <dbReference type="ARBA" id="ARBA00022475"/>
    </source>
</evidence>
<keyword evidence="2" id="KW-1003">Cell membrane</keyword>
<dbReference type="EMBL" id="JBITWC010000018">
    <property type="protein sequence ID" value="MFI8750785.1"/>
    <property type="molecule type" value="Genomic_DNA"/>
</dbReference>
<evidence type="ECO:0000256" key="1">
    <source>
        <dbReference type="ARBA" id="ARBA00004429"/>
    </source>
</evidence>
<dbReference type="Pfam" id="PF02653">
    <property type="entry name" value="BPD_transp_2"/>
    <property type="match status" value="1"/>
</dbReference>
<feature type="transmembrane region" description="Helical" evidence="6">
    <location>
        <begin position="300"/>
        <end position="320"/>
    </location>
</feature>
<name>A0ABW8BU86_9GAMM</name>
<proteinExistence type="predicted"/>
<keyword evidence="4 6" id="KW-1133">Transmembrane helix</keyword>
<evidence type="ECO:0000313" key="7">
    <source>
        <dbReference type="EMBL" id="MFI8750785.1"/>
    </source>
</evidence>
<feature type="transmembrane region" description="Helical" evidence="6">
    <location>
        <begin position="175"/>
        <end position="192"/>
    </location>
</feature>
<organism evidence="7 8">
    <name type="scientific">Vreelandella lionensis</name>
    <dbReference type="NCBI Taxonomy" id="1144478"/>
    <lineage>
        <taxon>Bacteria</taxon>
        <taxon>Pseudomonadati</taxon>
        <taxon>Pseudomonadota</taxon>
        <taxon>Gammaproteobacteria</taxon>
        <taxon>Oceanospirillales</taxon>
        <taxon>Halomonadaceae</taxon>
        <taxon>Vreelandella</taxon>
    </lineage>
</organism>
<gene>
    <name evidence="7" type="ORF">ACIGG6_12400</name>
</gene>
<feature type="transmembrane region" description="Helical" evidence="6">
    <location>
        <begin position="102"/>
        <end position="121"/>
    </location>
</feature>
<sequence length="333" mass="35851">MTTTHTTSATQLPSAVQERQRRAKLRRNMFYLVLLALGLVAPFVAYPVFLMKILCFALFACAFNLLLGYAGLLSFGHAAFLATGGYVTGYLLASYPGLTPELGILAGTLMATLLGVLFGVLSIRRQGIYFAMVTLALAQLMFFVFVQSSFTGGEDGLHGVPRGHLFGVIDLSSNLAMYYFVFAVFVFGFAVIQRTVHSPFGQVLKAIRENEPRAVSLGYNVDAYKLLAFVLSAALAGLAGSTKTVVFQLASLTDAHWHMSGEVILMTLLGGVGTLLGPLMGAGLVVSLQHLLAQSPLGNWVSVILGIIFVVCVLSFRSGIIGELAKMYRKNFK</sequence>
<feature type="transmembrane region" description="Helical" evidence="6">
    <location>
        <begin position="128"/>
        <end position="146"/>
    </location>
</feature>
<dbReference type="RefSeq" id="WP_399844752.1">
    <property type="nucleotide sequence ID" value="NZ_JBITWC010000018.1"/>
</dbReference>
<evidence type="ECO:0000256" key="5">
    <source>
        <dbReference type="ARBA" id="ARBA00023136"/>
    </source>
</evidence>
<feature type="transmembrane region" description="Helical" evidence="6">
    <location>
        <begin position="263"/>
        <end position="288"/>
    </location>
</feature>
<accession>A0ABW8BU86</accession>
<keyword evidence="8" id="KW-1185">Reference proteome</keyword>